<dbReference type="GO" id="GO:0016020">
    <property type="term" value="C:membrane"/>
    <property type="evidence" value="ECO:0007669"/>
    <property type="project" value="InterPro"/>
</dbReference>
<dbReference type="GO" id="GO:0005509">
    <property type="term" value="F:calcium ion binding"/>
    <property type="evidence" value="ECO:0007669"/>
    <property type="project" value="InterPro"/>
</dbReference>
<evidence type="ECO:0008006" key="3">
    <source>
        <dbReference type="Google" id="ProtNLM"/>
    </source>
</evidence>
<evidence type="ECO:0000313" key="2">
    <source>
        <dbReference type="Proteomes" id="UP000663874"/>
    </source>
</evidence>
<dbReference type="EMBL" id="CAJOBE010031009">
    <property type="protein sequence ID" value="CAF4291290.1"/>
    <property type="molecule type" value="Genomic_DNA"/>
</dbReference>
<name>A0A820H7C0_9BILA</name>
<evidence type="ECO:0000313" key="1">
    <source>
        <dbReference type="EMBL" id="CAF4291290.1"/>
    </source>
</evidence>
<gene>
    <name evidence="1" type="ORF">FNK824_LOCUS40280</name>
</gene>
<dbReference type="Gene3D" id="2.60.40.60">
    <property type="entry name" value="Cadherins"/>
    <property type="match status" value="1"/>
</dbReference>
<sequence>NIIISNQQLIINYKLLNYHMQFNLHPKTGVLRLGKYIKYQKYVLDIQADIYLFNKNYSIKTNIEINIYEINKYRTSFDNQTLIELYELPYQFQVFDYDDNKQTNGYITYCLLNCFNNCPFEIHPINGILNLKNQENFIKDQIYHLQIIAFDWGEPISFETKIDIQINLSSKLIEQNFTRKKSNVKISRNQSISSLLMIPEQRLDSYLVFD</sequence>
<accession>A0A820H7C0</accession>
<organism evidence="1 2">
    <name type="scientific">Rotaria sordida</name>
    <dbReference type="NCBI Taxonomy" id="392033"/>
    <lineage>
        <taxon>Eukaryota</taxon>
        <taxon>Metazoa</taxon>
        <taxon>Spiralia</taxon>
        <taxon>Gnathifera</taxon>
        <taxon>Rotifera</taxon>
        <taxon>Eurotatoria</taxon>
        <taxon>Bdelloidea</taxon>
        <taxon>Philodinida</taxon>
        <taxon>Philodinidae</taxon>
        <taxon>Rotaria</taxon>
    </lineage>
</organism>
<dbReference type="AlphaFoldDB" id="A0A820H7C0"/>
<dbReference type="Proteomes" id="UP000663874">
    <property type="component" value="Unassembled WGS sequence"/>
</dbReference>
<reference evidence="1" key="1">
    <citation type="submission" date="2021-02" db="EMBL/GenBank/DDBJ databases">
        <authorList>
            <person name="Nowell W R."/>
        </authorList>
    </citation>
    <scope>NUCLEOTIDE SEQUENCE</scope>
</reference>
<dbReference type="CDD" id="cd11304">
    <property type="entry name" value="Cadherin_repeat"/>
    <property type="match status" value="1"/>
</dbReference>
<dbReference type="InterPro" id="IPR015919">
    <property type="entry name" value="Cadherin-like_sf"/>
</dbReference>
<feature type="non-terminal residue" evidence="1">
    <location>
        <position position="1"/>
    </location>
</feature>
<comment type="caution">
    <text evidence="1">The sequence shown here is derived from an EMBL/GenBank/DDBJ whole genome shotgun (WGS) entry which is preliminary data.</text>
</comment>
<proteinExistence type="predicted"/>
<dbReference type="SUPFAM" id="SSF49313">
    <property type="entry name" value="Cadherin-like"/>
    <property type="match status" value="1"/>
</dbReference>
<protein>
    <recommendedName>
        <fullName evidence="3">Cadherin domain-containing protein</fullName>
    </recommendedName>
</protein>